<gene>
    <name evidence="1" type="ORF">HYDPIDRAFT_113199</name>
</gene>
<keyword evidence="2" id="KW-1185">Reference proteome</keyword>
<protein>
    <submittedName>
        <fullName evidence="1">Uncharacterized protein</fullName>
    </submittedName>
</protein>
<sequence length="160" mass="18199">MTRMNVHAGSKFGQKIRAYHVTVYAYILPSWFRRWKHYQTSLTLVPQTSLFSLPASLVETLSHCTCVLEGMGADTTQCYLSQPMYAGSDRTAGRRAIRLSRTARTSSSRHRAKKSIWINHDDFPSFAQRTVGSSTSPALRTCFRWLRGSFFLRLTPTTLS</sequence>
<reference evidence="1 2" key="1">
    <citation type="submission" date="2014-04" db="EMBL/GenBank/DDBJ databases">
        <title>Evolutionary Origins and Diversification of the Mycorrhizal Mutualists.</title>
        <authorList>
            <consortium name="DOE Joint Genome Institute"/>
            <consortium name="Mycorrhizal Genomics Consortium"/>
            <person name="Kohler A."/>
            <person name="Kuo A."/>
            <person name="Nagy L.G."/>
            <person name="Floudas D."/>
            <person name="Copeland A."/>
            <person name="Barry K.W."/>
            <person name="Cichocki N."/>
            <person name="Veneault-Fourrey C."/>
            <person name="LaButti K."/>
            <person name="Lindquist E.A."/>
            <person name="Lipzen A."/>
            <person name="Lundell T."/>
            <person name="Morin E."/>
            <person name="Murat C."/>
            <person name="Riley R."/>
            <person name="Ohm R."/>
            <person name="Sun H."/>
            <person name="Tunlid A."/>
            <person name="Henrissat B."/>
            <person name="Grigoriev I.V."/>
            <person name="Hibbett D.S."/>
            <person name="Martin F."/>
        </authorList>
    </citation>
    <scope>NUCLEOTIDE SEQUENCE [LARGE SCALE GENOMIC DNA]</scope>
    <source>
        <strain evidence="1 2">MD-312</strain>
    </source>
</reference>
<accession>A0A0C9VDX8</accession>
<dbReference type="EMBL" id="KN839850">
    <property type="protein sequence ID" value="KIJ63689.1"/>
    <property type="molecule type" value="Genomic_DNA"/>
</dbReference>
<evidence type="ECO:0000313" key="2">
    <source>
        <dbReference type="Proteomes" id="UP000053820"/>
    </source>
</evidence>
<dbReference type="AlphaFoldDB" id="A0A0C9VDX8"/>
<name>A0A0C9VDX8_9AGAM</name>
<evidence type="ECO:0000313" key="1">
    <source>
        <dbReference type="EMBL" id="KIJ63689.1"/>
    </source>
</evidence>
<dbReference type="HOGENOM" id="CLU_1652373_0_0_1"/>
<dbReference type="Proteomes" id="UP000053820">
    <property type="component" value="Unassembled WGS sequence"/>
</dbReference>
<proteinExistence type="predicted"/>
<organism evidence="1 2">
    <name type="scientific">Hydnomerulius pinastri MD-312</name>
    <dbReference type="NCBI Taxonomy" id="994086"/>
    <lineage>
        <taxon>Eukaryota</taxon>
        <taxon>Fungi</taxon>
        <taxon>Dikarya</taxon>
        <taxon>Basidiomycota</taxon>
        <taxon>Agaricomycotina</taxon>
        <taxon>Agaricomycetes</taxon>
        <taxon>Agaricomycetidae</taxon>
        <taxon>Boletales</taxon>
        <taxon>Boletales incertae sedis</taxon>
        <taxon>Leucogyrophana</taxon>
    </lineage>
</organism>